<gene>
    <name evidence="1" type="ORF">E5676_scaffold83G001960</name>
</gene>
<keyword evidence="1" id="KW-0456">Lyase</keyword>
<comment type="caution">
    <text evidence="1">The sequence shown here is derived from an EMBL/GenBank/DDBJ whole genome shotgun (WGS) entry which is preliminary data.</text>
</comment>
<evidence type="ECO:0000313" key="1">
    <source>
        <dbReference type="EMBL" id="TYK05488.1"/>
    </source>
</evidence>
<proteinExistence type="predicted"/>
<evidence type="ECO:0000313" key="2">
    <source>
        <dbReference type="Proteomes" id="UP000321947"/>
    </source>
</evidence>
<organism evidence="1 2">
    <name type="scientific">Cucumis melo var. makuwa</name>
    <name type="common">Oriental melon</name>
    <dbReference type="NCBI Taxonomy" id="1194695"/>
    <lineage>
        <taxon>Eukaryota</taxon>
        <taxon>Viridiplantae</taxon>
        <taxon>Streptophyta</taxon>
        <taxon>Embryophyta</taxon>
        <taxon>Tracheophyta</taxon>
        <taxon>Spermatophyta</taxon>
        <taxon>Magnoliopsida</taxon>
        <taxon>eudicotyledons</taxon>
        <taxon>Gunneridae</taxon>
        <taxon>Pentapetalae</taxon>
        <taxon>rosids</taxon>
        <taxon>fabids</taxon>
        <taxon>Cucurbitales</taxon>
        <taxon>Cucurbitaceae</taxon>
        <taxon>Benincaseae</taxon>
        <taxon>Cucumis</taxon>
    </lineage>
</organism>
<accession>A0A5D3C2R2</accession>
<protein>
    <submittedName>
        <fullName evidence="1">(R)-mandelonitrile lyase 1-like</fullName>
    </submittedName>
</protein>
<dbReference type="AlphaFoldDB" id="A0A5D3C2R2"/>
<sequence>MRDRENLSQDFFSHAMRPLLEVRSYSGCIVVVYNFTRLSMILDALHRTVESWTEVDPTMVERSDVRHVADDFIDDDDEQLSSPQS</sequence>
<name>A0A5D3C2R2_CUCMM</name>
<reference evidence="1 2" key="1">
    <citation type="submission" date="2019-08" db="EMBL/GenBank/DDBJ databases">
        <title>Draft genome sequences of two oriental melons (Cucumis melo L. var makuwa).</title>
        <authorList>
            <person name="Kwon S.-Y."/>
        </authorList>
    </citation>
    <scope>NUCLEOTIDE SEQUENCE [LARGE SCALE GENOMIC DNA]</scope>
    <source>
        <strain evidence="2">cv. Chang Bougi</strain>
        <tissue evidence="1">Leaf</tissue>
    </source>
</reference>
<dbReference type="GO" id="GO:0016829">
    <property type="term" value="F:lyase activity"/>
    <property type="evidence" value="ECO:0007669"/>
    <property type="project" value="UniProtKB-KW"/>
</dbReference>
<dbReference type="Proteomes" id="UP000321947">
    <property type="component" value="Unassembled WGS sequence"/>
</dbReference>
<dbReference type="EMBL" id="SSTD01013865">
    <property type="protein sequence ID" value="TYK05488.1"/>
    <property type="molecule type" value="Genomic_DNA"/>
</dbReference>